<dbReference type="GO" id="GO:0015562">
    <property type="term" value="F:efflux transmembrane transporter activity"/>
    <property type="evidence" value="ECO:0007669"/>
    <property type="project" value="InterPro"/>
</dbReference>
<dbReference type="OrthoDB" id="9770517at2"/>
<dbReference type="InterPro" id="IPR003423">
    <property type="entry name" value="OMP_efflux"/>
</dbReference>
<evidence type="ECO:0000256" key="1">
    <source>
        <dbReference type="ARBA" id="ARBA00007613"/>
    </source>
</evidence>
<dbReference type="Gene3D" id="2.20.200.10">
    <property type="entry name" value="Outer membrane efflux proteins (OEP)"/>
    <property type="match status" value="1"/>
</dbReference>
<dbReference type="PANTHER" id="PTHR30203">
    <property type="entry name" value="OUTER MEMBRANE CATION EFFLUX PROTEIN"/>
    <property type="match status" value="1"/>
</dbReference>
<keyword evidence="5" id="KW-1185">Reference proteome</keyword>
<comment type="similarity">
    <text evidence="1 2">Belongs to the outer membrane factor (OMF) (TC 1.B.17) family.</text>
</comment>
<keyword evidence="3" id="KW-0175">Coiled coil</keyword>
<dbReference type="Pfam" id="PF02321">
    <property type="entry name" value="OEP"/>
    <property type="match status" value="2"/>
</dbReference>
<evidence type="ECO:0000256" key="3">
    <source>
        <dbReference type="SAM" id="Coils"/>
    </source>
</evidence>
<dbReference type="RefSeq" id="WP_151167083.1">
    <property type="nucleotide sequence ID" value="NZ_WACR01000004.1"/>
</dbReference>
<sequence>MHNLSNPYSFRELRLRYLLIIAIPFLIALIQGCSKEVSTDPLNLKPPETFSDSGSDQQPDKWWKSFDDEELDQMITYALDSNYTLESAWQRVIAARAVVKRQRSNLFPELSGNIRSAISRPTPDFVGGENIQFGMQAGYEIDLWGRIRAATDAERYRTQASIYDYRTTAISVTADIAATRMQLIAANNQLELIRSQVETNENILKLIRSRIGTGEITAVDVLRQEQLIESTRQQLYNWQTNVGLLEHQMALLLGKSPHEKLDAEFSSFPKMPDLPQTGVPADLINRRPDVQASFARLKASDRELAAAISSQYPRLTLNTNLAFRTNNFSNLLDSWAYSLAGNLLAPLFYGGRLRAEVDRTTAVKEQQLYEYGQVVLGAFRDVEDAIVQENNQRETVESIEKQVELAENVSKQLRARYFNGMTNYLDVLTALNEVQQLKRDLIVAKRDLLLTRISLYRALAGSFETNRQLDD</sequence>
<feature type="coiled-coil region" evidence="3">
    <location>
        <begin position="389"/>
        <end position="416"/>
    </location>
</feature>
<keyword evidence="2" id="KW-0564">Palmitate</keyword>
<dbReference type="NCBIfam" id="TIGR01845">
    <property type="entry name" value="outer_NodT"/>
    <property type="match status" value="1"/>
</dbReference>
<name>A0A6N6MBP8_9FLAO</name>
<evidence type="ECO:0000313" key="5">
    <source>
        <dbReference type="Proteomes" id="UP000435357"/>
    </source>
</evidence>
<dbReference type="PANTHER" id="PTHR30203:SF33">
    <property type="entry name" value="BLR4455 PROTEIN"/>
    <property type="match status" value="1"/>
</dbReference>
<keyword evidence="2" id="KW-0449">Lipoprotein</keyword>
<gene>
    <name evidence="4" type="ORF">F3059_05250</name>
</gene>
<dbReference type="GO" id="GO:0005886">
    <property type="term" value="C:plasma membrane"/>
    <property type="evidence" value="ECO:0007669"/>
    <property type="project" value="UniProtKB-SubCell"/>
</dbReference>
<protein>
    <submittedName>
        <fullName evidence="4">TolC family protein</fullName>
    </submittedName>
</protein>
<keyword evidence="2" id="KW-0812">Transmembrane</keyword>
<organism evidence="4 5">
    <name type="scientific">Salibacter halophilus</name>
    <dbReference type="NCBI Taxonomy" id="1803916"/>
    <lineage>
        <taxon>Bacteria</taxon>
        <taxon>Pseudomonadati</taxon>
        <taxon>Bacteroidota</taxon>
        <taxon>Flavobacteriia</taxon>
        <taxon>Flavobacteriales</taxon>
        <taxon>Salibacteraceae</taxon>
        <taxon>Salibacter</taxon>
    </lineage>
</organism>
<proteinExistence type="inferred from homology"/>
<reference evidence="4 5" key="1">
    <citation type="submission" date="2019-09" db="EMBL/GenBank/DDBJ databases">
        <title>Genomes of Cryomorphaceae.</title>
        <authorList>
            <person name="Bowman J.P."/>
        </authorList>
    </citation>
    <scope>NUCLEOTIDE SEQUENCE [LARGE SCALE GENOMIC DNA]</scope>
    <source>
        <strain evidence="4 5">KCTC 52047</strain>
    </source>
</reference>
<dbReference type="Proteomes" id="UP000435357">
    <property type="component" value="Unassembled WGS sequence"/>
</dbReference>
<dbReference type="AlphaFoldDB" id="A0A6N6MBP8"/>
<dbReference type="InterPro" id="IPR010131">
    <property type="entry name" value="MdtP/NodT-like"/>
</dbReference>
<keyword evidence="2" id="KW-1134">Transmembrane beta strand</keyword>
<dbReference type="Gene3D" id="1.20.1600.10">
    <property type="entry name" value="Outer membrane efflux proteins (OEP)"/>
    <property type="match status" value="1"/>
</dbReference>
<dbReference type="EMBL" id="WACR01000004">
    <property type="protein sequence ID" value="KAB1064764.1"/>
    <property type="molecule type" value="Genomic_DNA"/>
</dbReference>
<comment type="caution">
    <text evidence="4">The sequence shown here is derived from an EMBL/GenBank/DDBJ whole genome shotgun (WGS) entry which is preliminary data.</text>
</comment>
<keyword evidence="2" id="KW-0472">Membrane</keyword>
<comment type="subcellular location">
    <subcellularLocation>
        <location evidence="2">Cell membrane</location>
        <topology evidence="2">Lipid-anchor</topology>
    </subcellularLocation>
</comment>
<accession>A0A6N6MBP8</accession>
<evidence type="ECO:0000256" key="2">
    <source>
        <dbReference type="RuleBase" id="RU362097"/>
    </source>
</evidence>
<evidence type="ECO:0000313" key="4">
    <source>
        <dbReference type="EMBL" id="KAB1064764.1"/>
    </source>
</evidence>
<dbReference type="SUPFAM" id="SSF56954">
    <property type="entry name" value="Outer membrane efflux proteins (OEP)"/>
    <property type="match status" value="1"/>
</dbReference>